<name>A0A975TXQ9_9RHOB</name>
<dbReference type="Pfam" id="PF02775">
    <property type="entry name" value="TPP_enzyme_C"/>
    <property type="match status" value="1"/>
</dbReference>
<dbReference type="NCBIfam" id="NF006203">
    <property type="entry name" value="PRK08327.1"/>
    <property type="match status" value="1"/>
</dbReference>
<keyword evidence="2 3" id="KW-0786">Thiamine pyrophosphate</keyword>
<keyword evidence="8" id="KW-1185">Reference proteome</keyword>
<dbReference type="Gene3D" id="3.40.50.1220">
    <property type="entry name" value="TPP-binding domain"/>
    <property type="match status" value="1"/>
</dbReference>
<dbReference type="CDD" id="cd02002">
    <property type="entry name" value="TPP_BFDC"/>
    <property type="match status" value="1"/>
</dbReference>
<accession>A0A975TXQ9</accession>
<reference evidence="7 8" key="1">
    <citation type="submission" date="2021-07" db="EMBL/GenBank/DDBJ databases">
        <title>Karlodiniumbacter phycospheric gen. nov., sp. nov., a phycosphere bacterium isolated from karlodinium veneficum.</title>
        <authorList>
            <person name="Peng Y."/>
            <person name="Jiang L."/>
            <person name="Lee J."/>
        </authorList>
    </citation>
    <scope>NUCLEOTIDE SEQUENCE</scope>
    <source>
        <strain evidence="7 8">N5</strain>
    </source>
</reference>
<dbReference type="InterPro" id="IPR012000">
    <property type="entry name" value="Thiamin_PyroP_enz_cen_dom"/>
</dbReference>
<dbReference type="GO" id="GO:0030976">
    <property type="term" value="F:thiamine pyrophosphate binding"/>
    <property type="evidence" value="ECO:0007669"/>
    <property type="project" value="InterPro"/>
</dbReference>
<dbReference type="Proteomes" id="UP000693972">
    <property type="component" value="Unassembled WGS sequence"/>
</dbReference>
<gene>
    <name evidence="7" type="ORF">KUL25_03480</name>
</gene>
<evidence type="ECO:0000259" key="5">
    <source>
        <dbReference type="Pfam" id="PF02775"/>
    </source>
</evidence>
<dbReference type="GO" id="GO:0050660">
    <property type="term" value="F:flavin adenine dinucleotide binding"/>
    <property type="evidence" value="ECO:0007669"/>
    <property type="project" value="TreeGrafter"/>
</dbReference>
<evidence type="ECO:0000256" key="2">
    <source>
        <dbReference type="ARBA" id="ARBA00023052"/>
    </source>
</evidence>
<feature type="domain" description="Thiamine pyrophosphate enzyme TPP-binding" evidence="5">
    <location>
        <begin position="417"/>
        <end position="564"/>
    </location>
</feature>
<sequence length="573" mass="60254">MGGAVDTHEHHKPATGAEALLTGLKSSGIDYVFANAGTDFPPIIEAMARLPVDASPVAITVPHETAGVAMAHGHYLVTGRAQAVMFHVNVGLANAVMGVINAASDNIPVLVMSGRTPITETGRPGHRVTPIHYGQEMFDQTSLLRDVVKFNYELRYPEQAGELVGRAMALANSAPEGPVYLSLPREPLAEACPDWNSPQPTTRPRATPAAPDPAAIVTLADWLRAADSPTILCQRGDPDGQLGAALSTFATHHGIRVVSPFMTRNLLSSDHPNFAGFAPDAVFDQTDLLIVLDSPTPWIAATNSPPPSCKVVHIGPDPHFARLPMRGNQTDIAVQSDPLLALAALDAALAAPLINADKRNAALAGQSAARRTKLAAVARNAVGEPMGAEWLSHCISNAMGDDAVVFSDLGVLPGSMDLAGPNRVFISPHSGGLGWAMNAALGAQLADRERLVIACVGDGSYMFANPVAAHQIAEALQLPILTIVKNNAMWNAVRRSVIGAYPDGAAAKANEMPLTSLAPLPDFTKVAQANRAHAEKVACGQDLPAALKRAIKVIRTERRQALLDVCVAVSDAH</sequence>
<feature type="domain" description="Thiamine pyrophosphate enzyme central" evidence="4">
    <location>
        <begin position="218"/>
        <end position="345"/>
    </location>
</feature>
<dbReference type="InterPro" id="IPR045229">
    <property type="entry name" value="TPP_enz"/>
</dbReference>
<evidence type="ECO:0000256" key="3">
    <source>
        <dbReference type="RuleBase" id="RU362132"/>
    </source>
</evidence>
<dbReference type="EMBL" id="CP078073">
    <property type="protein sequence ID" value="QXL88594.1"/>
    <property type="molecule type" value="Genomic_DNA"/>
</dbReference>
<dbReference type="InterPro" id="IPR011766">
    <property type="entry name" value="TPP_enzyme_TPP-bd"/>
</dbReference>
<organism evidence="7">
    <name type="scientific">Gymnodinialimonas phycosphaerae</name>
    <dbReference type="NCBI Taxonomy" id="2841589"/>
    <lineage>
        <taxon>Bacteria</taxon>
        <taxon>Pseudomonadati</taxon>
        <taxon>Pseudomonadota</taxon>
        <taxon>Alphaproteobacteria</taxon>
        <taxon>Rhodobacterales</taxon>
        <taxon>Paracoccaceae</taxon>
        <taxon>Gymnodinialimonas</taxon>
    </lineage>
</organism>
<evidence type="ECO:0000313" key="8">
    <source>
        <dbReference type="Proteomes" id="UP000693972"/>
    </source>
</evidence>
<proteinExistence type="inferred from homology"/>
<dbReference type="AlphaFoldDB" id="A0A975TXQ9"/>
<dbReference type="SUPFAM" id="SSF52518">
    <property type="entry name" value="Thiamin diphosphate-binding fold (THDP-binding)"/>
    <property type="match status" value="2"/>
</dbReference>
<dbReference type="SUPFAM" id="SSF52467">
    <property type="entry name" value="DHS-like NAD/FAD-binding domain"/>
    <property type="match status" value="1"/>
</dbReference>
<evidence type="ECO:0000259" key="6">
    <source>
        <dbReference type="Pfam" id="PF02776"/>
    </source>
</evidence>
<protein>
    <submittedName>
        <fullName evidence="7">Thiamine pyrophosphate-requiring protein</fullName>
    </submittedName>
</protein>
<dbReference type="PANTHER" id="PTHR18968:SF13">
    <property type="entry name" value="ACETOLACTATE SYNTHASE CATALYTIC SUBUNIT, MITOCHONDRIAL"/>
    <property type="match status" value="1"/>
</dbReference>
<dbReference type="GO" id="GO:0003984">
    <property type="term" value="F:acetolactate synthase activity"/>
    <property type="evidence" value="ECO:0007669"/>
    <property type="project" value="TreeGrafter"/>
</dbReference>
<comment type="similarity">
    <text evidence="1 3">Belongs to the TPP enzyme family.</text>
</comment>
<dbReference type="GO" id="GO:0009099">
    <property type="term" value="P:L-valine biosynthetic process"/>
    <property type="evidence" value="ECO:0007669"/>
    <property type="project" value="TreeGrafter"/>
</dbReference>
<dbReference type="GO" id="GO:0000287">
    <property type="term" value="F:magnesium ion binding"/>
    <property type="evidence" value="ECO:0007669"/>
    <property type="project" value="InterPro"/>
</dbReference>
<evidence type="ECO:0000313" key="7">
    <source>
        <dbReference type="EMBL" id="QXL88594.1"/>
    </source>
</evidence>
<dbReference type="CDD" id="cd07035">
    <property type="entry name" value="TPP_PYR_POX_like"/>
    <property type="match status" value="1"/>
</dbReference>
<dbReference type="InterPro" id="IPR029035">
    <property type="entry name" value="DHS-like_NAD/FAD-binding_dom"/>
</dbReference>
<evidence type="ECO:0000256" key="1">
    <source>
        <dbReference type="ARBA" id="ARBA00007812"/>
    </source>
</evidence>
<dbReference type="Pfam" id="PF02776">
    <property type="entry name" value="TPP_enzyme_N"/>
    <property type="match status" value="1"/>
</dbReference>
<dbReference type="InterPro" id="IPR012001">
    <property type="entry name" value="Thiamin_PyroP_enz_TPP-bd_dom"/>
</dbReference>
<dbReference type="Pfam" id="PF00205">
    <property type="entry name" value="TPP_enzyme_M"/>
    <property type="match status" value="1"/>
</dbReference>
<dbReference type="InterPro" id="IPR029061">
    <property type="entry name" value="THDP-binding"/>
</dbReference>
<dbReference type="Gene3D" id="3.40.50.970">
    <property type="match status" value="2"/>
</dbReference>
<evidence type="ECO:0000259" key="4">
    <source>
        <dbReference type="Pfam" id="PF00205"/>
    </source>
</evidence>
<dbReference type="GO" id="GO:0005948">
    <property type="term" value="C:acetolactate synthase complex"/>
    <property type="evidence" value="ECO:0007669"/>
    <property type="project" value="TreeGrafter"/>
</dbReference>
<dbReference type="PANTHER" id="PTHR18968">
    <property type="entry name" value="THIAMINE PYROPHOSPHATE ENZYMES"/>
    <property type="match status" value="1"/>
</dbReference>
<feature type="domain" description="Thiamine pyrophosphate enzyme N-terminal TPP-binding" evidence="6">
    <location>
        <begin position="15"/>
        <end position="142"/>
    </location>
</feature>
<dbReference type="GO" id="GO:0009097">
    <property type="term" value="P:isoleucine biosynthetic process"/>
    <property type="evidence" value="ECO:0007669"/>
    <property type="project" value="TreeGrafter"/>
</dbReference>
<dbReference type="EMBL" id="JAIMBW010000001">
    <property type="protein sequence ID" value="MBY4891821.1"/>
    <property type="molecule type" value="Genomic_DNA"/>
</dbReference>